<keyword evidence="1" id="KW-1133">Transmembrane helix</keyword>
<feature type="transmembrane region" description="Helical" evidence="1">
    <location>
        <begin position="81"/>
        <end position="104"/>
    </location>
</feature>
<reference evidence="3 4" key="1">
    <citation type="submission" date="2015-04" db="EMBL/GenBank/DDBJ databases">
        <title>Complete genome sequence of Schizopora paradoxa KUC8140, a cosmopolitan wood degrader in East Asia.</title>
        <authorList>
            <consortium name="DOE Joint Genome Institute"/>
            <person name="Min B."/>
            <person name="Park H."/>
            <person name="Jang Y."/>
            <person name="Kim J.-J."/>
            <person name="Kim K.H."/>
            <person name="Pangilinan J."/>
            <person name="Lipzen A."/>
            <person name="Riley R."/>
            <person name="Grigoriev I.V."/>
            <person name="Spatafora J.W."/>
            <person name="Choi I.-G."/>
        </authorList>
    </citation>
    <scope>NUCLEOTIDE SEQUENCE [LARGE SCALE GENOMIC DNA]</scope>
    <source>
        <strain evidence="3 4">KUC8140</strain>
    </source>
</reference>
<organism evidence="3 4">
    <name type="scientific">Schizopora paradoxa</name>
    <dbReference type="NCBI Taxonomy" id="27342"/>
    <lineage>
        <taxon>Eukaryota</taxon>
        <taxon>Fungi</taxon>
        <taxon>Dikarya</taxon>
        <taxon>Basidiomycota</taxon>
        <taxon>Agaricomycotina</taxon>
        <taxon>Agaricomycetes</taxon>
        <taxon>Hymenochaetales</taxon>
        <taxon>Schizoporaceae</taxon>
        <taxon>Schizopora</taxon>
    </lineage>
</organism>
<feature type="transmembrane region" description="Helical" evidence="1">
    <location>
        <begin position="199"/>
        <end position="219"/>
    </location>
</feature>
<accession>A0A0H2RUG8</accession>
<feature type="domain" description="DUF6534" evidence="2">
    <location>
        <begin position="164"/>
        <end position="251"/>
    </location>
</feature>
<feature type="transmembrane region" description="Helical" evidence="1">
    <location>
        <begin position="158"/>
        <end position="179"/>
    </location>
</feature>
<evidence type="ECO:0000259" key="2">
    <source>
        <dbReference type="Pfam" id="PF20152"/>
    </source>
</evidence>
<dbReference type="InParanoid" id="A0A0H2RUG8"/>
<keyword evidence="4" id="KW-1185">Reference proteome</keyword>
<sequence>MGLLDESIGSAFIGSLLAAIFFGVTCLQAVIYFTSNPPDRRIVKSLVLAVLLLDTLHMILVTSFIYTLIVDDFGNSSSMQSAPWSLGSSFLVSLISDTIIRCFFARRVWCLTGKNWSLVALLAIPIILAFGVSLSSTINVIVVSLGGASSMEEWLMDFSLISSMGADFSLTATLSFIFYMSKSEYFGRTNKTLNALCKYTINTGLIATIWTLCCIIANAAKPSTYVALIFYLPLSKVYTNAFLGSLNVRDSLREMSKTKFFAPSLFVNSRYADHPMPSALLKESKGVSIRVDSETEIYGCEYRWSRLGSRSVTPRSTTPSSGRHGSLVFPDSRFLSAADTYYR</sequence>
<proteinExistence type="predicted"/>
<keyword evidence="1" id="KW-0812">Transmembrane</keyword>
<evidence type="ECO:0000313" key="3">
    <source>
        <dbReference type="EMBL" id="KLO15494.1"/>
    </source>
</evidence>
<dbReference type="STRING" id="27342.A0A0H2RUG8"/>
<feature type="transmembrane region" description="Helical" evidence="1">
    <location>
        <begin position="12"/>
        <end position="34"/>
    </location>
</feature>
<protein>
    <recommendedName>
        <fullName evidence="2">DUF6534 domain-containing protein</fullName>
    </recommendedName>
</protein>
<feature type="transmembrane region" description="Helical" evidence="1">
    <location>
        <begin position="46"/>
        <end position="69"/>
    </location>
</feature>
<evidence type="ECO:0000313" key="4">
    <source>
        <dbReference type="Proteomes" id="UP000053477"/>
    </source>
</evidence>
<dbReference type="Proteomes" id="UP000053477">
    <property type="component" value="Unassembled WGS sequence"/>
</dbReference>
<keyword evidence="1" id="KW-0472">Membrane</keyword>
<dbReference type="OrthoDB" id="2535105at2759"/>
<gene>
    <name evidence="3" type="ORF">SCHPADRAFT_902370</name>
</gene>
<dbReference type="Pfam" id="PF20152">
    <property type="entry name" value="DUF6534"/>
    <property type="match status" value="1"/>
</dbReference>
<evidence type="ECO:0000256" key="1">
    <source>
        <dbReference type="SAM" id="Phobius"/>
    </source>
</evidence>
<dbReference type="EMBL" id="KQ085929">
    <property type="protein sequence ID" value="KLO15494.1"/>
    <property type="molecule type" value="Genomic_DNA"/>
</dbReference>
<dbReference type="InterPro" id="IPR045339">
    <property type="entry name" value="DUF6534"/>
</dbReference>
<dbReference type="PANTHER" id="PTHR40465:SF1">
    <property type="entry name" value="DUF6534 DOMAIN-CONTAINING PROTEIN"/>
    <property type="match status" value="1"/>
</dbReference>
<dbReference type="AlphaFoldDB" id="A0A0H2RUG8"/>
<feature type="transmembrane region" description="Helical" evidence="1">
    <location>
        <begin position="225"/>
        <end position="248"/>
    </location>
</feature>
<dbReference type="PANTHER" id="PTHR40465">
    <property type="entry name" value="CHROMOSOME 1, WHOLE GENOME SHOTGUN SEQUENCE"/>
    <property type="match status" value="1"/>
</dbReference>
<feature type="transmembrane region" description="Helical" evidence="1">
    <location>
        <begin position="116"/>
        <end position="138"/>
    </location>
</feature>
<name>A0A0H2RUG8_9AGAM</name>